<gene>
    <name evidence="1" type="ORF">C493_13323</name>
</gene>
<dbReference type="EMBL" id="AOHZ01000061">
    <property type="protein sequence ID" value="ELY54033.1"/>
    <property type="molecule type" value="Genomic_DNA"/>
</dbReference>
<reference evidence="1 2" key="1">
    <citation type="journal article" date="2014" name="PLoS Genet.">
        <title>Phylogenetically driven sequencing of extremely halophilic archaea reveals strategies for static and dynamic osmo-response.</title>
        <authorList>
            <person name="Becker E.A."/>
            <person name="Seitzer P.M."/>
            <person name="Tritt A."/>
            <person name="Larsen D."/>
            <person name="Krusor M."/>
            <person name="Yao A.I."/>
            <person name="Wu D."/>
            <person name="Madern D."/>
            <person name="Eisen J.A."/>
            <person name="Darling A.E."/>
            <person name="Facciotti M.T."/>
        </authorList>
    </citation>
    <scope>NUCLEOTIDE SEQUENCE [LARGE SCALE GENOMIC DNA]</scope>
    <source>
        <strain evidence="1 2">JCM 12255</strain>
    </source>
</reference>
<comment type="caution">
    <text evidence="1">The sequence shown here is derived from an EMBL/GenBank/DDBJ whole genome shotgun (WGS) entry which is preliminary data.</text>
</comment>
<dbReference type="eggNOG" id="arCOG01833">
    <property type="taxonomic scope" value="Archaea"/>
</dbReference>
<accession>L9X0B6</accession>
<dbReference type="OrthoDB" id="201407at2157"/>
<sequence length="103" mass="11181">MSATSPSGADGAAFPFPVRLVHDRAADRLEVAVDVLPADVDELTVEASASRLRLTVRRGGERAQRTLSAPDRRAFGDDRRAVYNNGVLSVSLETVPRVHVRRS</sequence>
<dbReference type="AlphaFoldDB" id="L9X0B6"/>
<evidence type="ECO:0008006" key="3">
    <source>
        <dbReference type="Google" id="ProtNLM"/>
    </source>
</evidence>
<organism evidence="1 2">
    <name type="scientific">Natronolimnohabitans innermongolicus JCM 12255</name>
    <dbReference type="NCBI Taxonomy" id="1227499"/>
    <lineage>
        <taxon>Archaea</taxon>
        <taxon>Methanobacteriati</taxon>
        <taxon>Methanobacteriota</taxon>
        <taxon>Stenosarchaea group</taxon>
        <taxon>Halobacteria</taxon>
        <taxon>Halobacteriales</taxon>
        <taxon>Natrialbaceae</taxon>
        <taxon>Natronolimnohabitans</taxon>
    </lineage>
</organism>
<dbReference type="RefSeq" id="WP_007259938.1">
    <property type="nucleotide sequence ID" value="NZ_AOHZ01000061.1"/>
</dbReference>
<evidence type="ECO:0000313" key="2">
    <source>
        <dbReference type="Proteomes" id="UP000011602"/>
    </source>
</evidence>
<proteinExistence type="predicted"/>
<dbReference type="STRING" id="1227499.C493_13323"/>
<keyword evidence="2" id="KW-1185">Reference proteome</keyword>
<name>L9X0B6_9EURY</name>
<dbReference type="Proteomes" id="UP000011602">
    <property type="component" value="Unassembled WGS sequence"/>
</dbReference>
<evidence type="ECO:0000313" key="1">
    <source>
        <dbReference type="EMBL" id="ELY54033.1"/>
    </source>
</evidence>
<protein>
    <recommendedName>
        <fullName evidence="3">Hsp20/alpha crystallin family protein</fullName>
    </recommendedName>
</protein>